<dbReference type="Proteomes" id="UP001242995">
    <property type="component" value="Unassembled WGS sequence"/>
</dbReference>
<dbReference type="Proteomes" id="UP001230951">
    <property type="component" value="Unassembled WGS sequence"/>
</dbReference>
<evidence type="ECO:0000313" key="5">
    <source>
        <dbReference type="EMBL" id="MDP9907901.1"/>
    </source>
</evidence>
<dbReference type="AlphaFoldDB" id="A0AAW8DNC6"/>
<keyword evidence="7" id="KW-1185">Reference proteome</keyword>
<dbReference type="GO" id="GO:0003700">
    <property type="term" value="F:DNA-binding transcription factor activity"/>
    <property type="evidence" value="ECO:0007669"/>
    <property type="project" value="InterPro"/>
</dbReference>
<dbReference type="RefSeq" id="WP_306964705.1">
    <property type="nucleotide sequence ID" value="NZ_JAUSRG010000035.1"/>
</dbReference>
<keyword evidence="1" id="KW-0805">Transcription regulation</keyword>
<dbReference type="Pfam" id="PF00392">
    <property type="entry name" value="GntR"/>
    <property type="match status" value="1"/>
</dbReference>
<keyword evidence="3" id="KW-0804">Transcription</keyword>
<dbReference type="EMBL" id="JAUSRG010000035">
    <property type="protein sequence ID" value="MDP9907901.1"/>
    <property type="molecule type" value="Genomic_DNA"/>
</dbReference>
<evidence type="ECO:0000259" key="4">
    <source>
        <dbReference type="PROSITE" id="PS50949"/>
    </source>
</evidence>
<dbReference type="InterPro" id="IPR036390">
    <property type="entry name" value="WH_DNA-bd_sf"/>
</dbReference>
<dbReference type="Pfam" id="PF07729">
    <property type="entry name" value="FCD"/>
    <property type="match status" value="1"/>
</dbReference>
<name>A0AAW8DNC6_9MICC</name>
<evidence type="ECO:0000256" key="1">
    <source>
        <dbReference type="ARBA" id="ARBA00023015"/>
    </source>
</evidence>
<dbReference type="Gene3D" id="1.10.10.10">
    <property type="entry name" value="Winged helix-like DNA-binding domain superfamily/Winged helix DNA-binding domain"/>
    <property type="match status" value="1"/>
</dbReference>
<protein>
    <submittedName>
        <fullName evidence="5">DNA-binding GntR family transcriptional regulator</fullName>
    </submittedName>
</protein>
<dbReference type="SUPFAM" id="SSF48008">
    <property type="entry name" value="GntR ligand-binding domain-like"/>
    <property type="match status" value="1"/>
</dbReference>
<dbReference type="PANTHER" id="PTHR43537:SF5">
    <property type="entry name" value="UXU OPERON TRANSCRIPTIONAL REGULATOR"/>
    <property type="match status" value="1"/>
</dbReference>
<evidence type="ECO:0000313" key="8">
    <source>
        <dbReference type="Proteomes" id="UP001242995"/>
    </source>
</evidence>
<proteinExistence type="predicted"/>
<dbReference type="SUPFAM" id="SSF46785">
    <property type="entry name" value="Winged helix' DNA-binding domain"/>
    <property type="match status" value="1"/>
</dbReference>
<evidence type="ECO:0000256" key="3">
    <source>
        <dbReference type="ARBA" id="ARBA00023163"/>
    </source>
</evidence>
<organism evidence="5 8">
    <name type="scientific">Arthrobacter bambusae</name>
    <dbReference type="NCBI Taxonomy" id="1338426"/>
    <lineage>
        <taxon>Bacteria</taxon>
        <taxon>Bacillati</taxon>
        <taxon>Actinomycetota</taxon>
        <taxon>Actinomycetes</taxon>
        <taxon>Micrococcales</taxon>
        <taxon>Micrococcaceae</taxon>
        <taxon>Arthrobacter</taxon>
    </lineage>
</organism>
<dbReference type="Gene3D" id="1.20.120.530">
    <property type="entry name" value="GntR ligand-binding domain-like"/>
    <property type="match status" value="1"/>
</dbReference>
<dbReference type="InterPro" id="IPR036388">
    <property type="entry name" value="WH-like_DNA-bd_sf"/>
</dbReference>
<dbReference type="SMART" id="SM00345">
    <property type="entry name" value="HTH_GNTR"/>
    <property type="match status" value="1"/>
</dbReference>
<evidence type="ECO:0000313" key="7">
    <source>
        <dbReference type="Proteomes" id="UP001230951"/>
    </source>
</evidence>
<comment type="caution">
    <text evidence="5">The sequence shown here is derived from an EMBL/GenBank/DDBJ whole genome shotgun (WGS) entry which is preliminary data.</text>
</comment>
<feature type="domain" description="HTH gntR-type" evidence="4">
    <location>
        <begin position="11"/>
        <end position="78"/>
    </location>
</feature>
<accession>A0AAW8DNC6</accession>
<dbReference type="GO" id="GO:0003677">
    <property type="term" value="F:DNA binding"/>
    <property type="evidence" value="ECO:0007669"/>
    <property type="project" value="UniProtKB-KW"/>
</dbReference>
<evidence type="ECO:0000313" key="6">
    <source>
        <dbReference type="EMBL" id="MDQ0183434.1"/>
    </source>
</evidence>
<dbReference type="CDD" id="cd07377">
    <property type="entry name" value="WHTH_GntR"/>
    <property type="match status" value="1"/>
</dbReference>
<dbReference type="InterPro" id="IPR008920">
    <property type="entry name" value="TF_FadR/GntR_C"/>
</dbReference>
<dbReference type="PANTHER" id="PTHR43537">
    <property type="entry name" value="TRANSCRIPTIONAL REGULATOR, GNTR FAMILY"/>
    <property type="match status" value="1"/>
</dbReference>
<evidence type="ECO:0000256" key="2">
    <source>
        <dbReference type="ARBA" id="ARBA00023125"/>
    </source>
</evidence>
<dbReference type="InterPro" id="IPR000524">
    <property type="entry name" value="Tscrpt_reg_HTH_GntR"/>
</dbReference>
<reference evidence="5 7" key="1">
    <citation type="submission" date="2023-07" db="EMBL/GenBank/DDBJ databases">
        <title>Sorghum-associated microbial communities from plants grown in Nebraska, USA.</title>
        <authorList>
            <person name="Schachtman D."/>
        </authorList>
    </citation>
    <scope>NUCLEOTIDE SEQUENCE</scope>
    <source>
        <strain evidence="5">DS1006</strain>
        <strain evidence="6 7">DS1016</strain>
    </source>
</reference>
<dbReference type="PRINTS" id="PR00035">
    <property type="entry name" value="HTHGNTR"/>
</dbReference>
<dbReference type="EMBL" id="JAUSTF010000030">
    <property type="protein sequence ID" value="MDQ0183434.1"/>
    <property type="molecule type" value="Genomic_DNA"/>
</dbReference>
<dbReference type="InterPro" id="IPR011711">
    <property type="entry name" value="GntR_C"/>
</dbReference>
<gene>
    <name evidence="5" type="ORF">J2S90_004898</name>
    <name evidence="6" type="ORF">J2S93_004898</name>
</gene>
<sequence>MSSMQQVTPGVSLTAQATEMLRAAITSGEMTPGEHYSAIGLAERLGVSRTPVREALQLLEKEGIVRIEKNRGVRVLQISLDEIVQIFQIRILLEPPAAARAAEVITKDDLEHFRLLHGRILDAAAGEDGPGTLQADKEFHLFLMGLAGNPRLTTLDGELRNLVLAQGLVTIPSIRSSQDLADDRRGILEALERKDPQAASDAVREHVTRTARLLITGVCAKTPGLSSDAYLAKLDQLTNLRG</sequence>
<dbReference type="SMART" id="SM00895">
    <property type="entry name" value="FCD"/>
    <property type="match status" value="1"/>
</dbReference>
<dbReference type="PROSITE" id="PS50949">
    <property type="entry name" value="HTH_GNTR"/>
    <property type="match status" value="1"/>
</dbReference>
<keyword evidence="2 5" id="KW-0238">DNA-binding</keyword>